<protein>
    <submittedName>
        <fullName evidence="4">Uncharacterized protein</fullName>
    </submittedName>
</protein>
<dbReference type="GeneID" id="14495958"/>
<dbReference type="InterPro" id="IPR033307">
    <property type="entry name" value="Ted1_MPase_dom"/>
</dbReference>
<dbReference type="HOGENOM" id="CLU_021690_1_0_1"/>
<dbReference type="PANTHER" id="PTHR13315">
    <property type="entry name" value="METALLO PHOSPHOESTERASE RELATED"/>
    <property type="match status" value="1"/>
</dbReference>
<dbReference type="InterPro" id="IPR029052">
    <property type="entry name" value="Metallo-depent_PP-like"/>
</dbReference>
<reference evidence="4 5" key="1">
    <citation type="journal article" date="2011" name="Proc. Natl. Acad. Sci. U.S.A.">
        <title>Evolutionary erosion of yeast sex chromosomes by mating-type switching accidents.</title>
        <authorList>
            <person name="Gordon J.L."/>
            <person name="Armisen D."/>
            <person name="Proux-Wera E."/>
            <person name="Oheigeartaigh S.S."/>
            <person name="Byrne K.P."/>
            <person name="Wolfe K.H."/>
        </authorList>
    </citation>
    <scope>NUCLEOTIDE SEQUENCE [LARGE SCALE GENOMIC DNA]</scope>
    <source>
        <strain evidence="5">ATCC 34711 / CBS 6284 / DSM 70876 / NBRC 10599 / NRRL Y-10934 / UCD 77-7</strain>
    </source>
</reference>
<feature type="chain" id="PRO_5003660452" evidence="3">
    <location>
        <begin position="22"/>
        <end position="471"/>
    </location>
</feature>
<sequence length="471" mass="54991">MIRGKLLLYCILTSIVTLVSNVYIRTYPSIHPQKCSWACASKALNEPNISPLSTWEKMLYYTRRYYKDVLSNASESSLNTSDVQDIHMLALGDPQIKGAYKKTTYLQALDIYMNDHYLGHIFKTMQKRLDPGFIAVLGDLFSSQWISDSEFFNRTMRYNERLFKRNSTYLHNIQKDNHDENGQYKVEWSTWGTELNTKRQSPKPWNFDYGYSDVYSWNPEVEDFLFLNVTGNHDIGYSGDVTYQHRARYEELFGKDNYWIEYDIETDHPWRIVVLDTLLLEGPALQPEFLEVNWEFLEQLKERNFSGSTVLLTHVPFYKPAGLCSDGPSFSYYPEVWEKEPYKANLLRSQNHLSEEVSNTVLNSIFNNGKPGVILTGHDHVGCETIYSKNIDNKWFASKIAQSNVSIKEITVRSMMGEFDGNSGLLTGHFNHITKNWEWNFSLCPFAIQHVWWFANISICLTIILWSFYFI</sequence>
<keyword evidence="2" id="KW-0812">Transmembrane</keyword>
<dbReference type="Gene3D" id="3.60.21.10">
    <property type="match status" value="1"/>
</dbReference>
<dbReference type="GO" id="GO:0016020">
    <property type="term" value="C:membrane"/>
    <property type="evidence" value="ECO:0007669"/>
    <property type="project" value="GOC"/>
</dbReference>
<dbReference type="AlphaFoldDB" id="I2H3H0"/>
<evidence type="ECO:0000256" key="2">
    <source>
        <dbReference type="SAM" id="Phobius"/>
    </source>
</evidence>
<dbReference type="KEGG" id="tbl:TBLA_0D04250"/>
<dbReference type="GO" id="GO:0006506">
    <property type="term" value="P:GPI anchor biosynthetic process"/>
    <property type="evidence" value="ECO:0007669"/>
    <property type="project" value="InterPro"/>
</dbReference>
<keyword evidence="1 2" id="KW-0472">Membrane</keyword>
<dbReference type="InParanoid" id="I2H3H0"/>
<feature type="transmembrane region" description="Helical" evidence="2">
    <location>
        <begin position="451"/>
        <end position="470"/>
    </location>
</feature>
<organism evidence="4 5">
    <name type="scientific">Henningerozyma blattae (strain ATCC 34711 / CBS 6284 / DSM 70876 / NBRC 10599 / NRRL Y-10934 / UCD 77-7)</name>
    <name type="common">Yeast</name>
    <name type="synonym">Tetrapisispora blattae</name>
    <dbReference type="NCBI Taxonomy" id="1071380"/>
    <lineage>
        <taxon>Eukaryota</taxon>
        <taxon>Fungi</taxon>
        <taxon>Dikarya</taxon>
        <taxon>Ascomycota</taxon>
        <taxon>Saccharomycotina</taxon>
        <taxon>Saccharomycetes</taxon>
        <taxon>Saccharomycetales</taxon>
        <taxon>Saccharomycetaceae</taxon>
        <taxon>Henningerozyma</taxon>
    </lineage>
</organism>
<dbReference type="CDD" id="cd08164">
    <property type="entry name" value="MPP_Ted1"/>
    <property type="match status" value="1"/>
</dbReference>
<keyword evidence="3" id="KW-0732">Signal</keyword>
<gene>
    <name evidence="4" type="primary">TBLA0D04250</name>
    <name evidence="4" type="ORF">TBLA_0D04250</name>
</gene>
<evidence type="ECO:0000313" key="5">
    <source>
        <dbReference type="Proteomes" id="UP000002866"/>
    </source>
</evidence>
<accession>I2H3H0</accession>
<keyword evidence="2" id="KW-1133">Transmembrane helix</keyword>
<proteinExistence type="predicted"/>
<dbReference type="Proteomes" id="UP000002866">
    <property type="component" value="Chromosome 4"/>
</dbReference>
<name>I2H3H0_HENB6</name>
<dbReference type="InterPro" id="IPR033308">
    <property type="entry name" value="PGAP5/Cdc1/Ted1"/>
</dbReference>
<dbReference type="GO" id="GO:0005783">
    <property type="term" value="C:endoplasmic reticulum"/>
    <property type="evidence" value="ECO:0007669"/>
    <property type="project" value="TreeGrafter"/>
</dbReference>
<evidence type="ECO:0000313" key="4">
    <source>
        <dbReference type="EMBL" id="CCH60922.1"/>
    </source>
</evidence>
<dbReference type="OrthoDB" id="9984693at2759"/>
<evidence type="ECO:0000256" key="3">
    <source>
        <dbReference type="SAM" id="SignalP"/>
    </source>
</evidence>
<dbReference type="RefSeq" id="XP_004180441.1">
    <property type="nucleotide sequence ID" value="XM_004180393.1"/>
</dbReference>
<dbReference type="PANTHER" id="PTHR13315:SF1">
    <property type="entry name" value="PROTEIN TED1"/>
    <property type="match status" value="1"/>
</dbReference>
<feature type="signal peptide" evidence="3">
    <location>
        <begin position="1"/>
        <end position="21"/>
    </location>
</feature>
<dbReference type="eggNOG" id="KOG3662">
    <property type="taxonomic scope" value="Eukaryota"/>
</dbReference>
<dbReference type="OMA" id="GLKEQNH"/>
<dbReference type="EMBL" id="HE806319">
    <property type="protein sequence ID" value="CCH60922.1"/>
    <property type="molecule type" value="Genomic_DNA"/>
</dbReference>
<dbReference type="FunCoup" id="I2H3H0">
    <property type="interactions" value="107"/>
</dbReference>
<dbReference type="SUPFAM" id="SSF56300">
    <property type="entry name" value="Metallo-dependent phosphatases"/>
    <property type="match status" value="1"/>
</dbReference>
<keyword evidence="5" id="KW-1185">Reference proteome</keyword>
<evidence type="ECO:0000256" key="1">
    <source>
        <dbReference type="ARBA" id="ARBA00023136"/>
    </source>
</evidence>